<feature type="transmembrane region" description="Helical" evidence="8">
    <location>
        <begin position="184"/>
        <end position="203"/>
    </location>
</feature>
<evidence type="ECO:0000256" key="4">
    <source>
        <dbReference type="ARBA" id="ARBA00022989"/>
    </source>
</evidence>
<keyword evidence="10" id="KW-1185">Reference proteome</keyword>
<dbReference type="RefSeq" id="XP_030832329.1">
    <property type="nucleotide sequence ID" value="XM_030976469.1"/>
</dbReference>
<feature type="binding site" evidence="6">
    <location>
        <position position="386"/>
    </location>
    <ligand>
        <name>Zn(2+)</name>
        <dbReference type="ChEBI" id="CHEBI:29105"/>
    </ligand>
</feature>
<dbReference type="PANTHER" id="PTHR20855:SF52">
    <property type="entry name" value="ADIPONECTIN RECEPTOR PROTEIN"/>
    <property type="match status" value="1"/>
</dbReference>
<dbReference type="KEGG" id="spu:585578"/>
<feature type="transmembrane region" description="Helical" evidence="8">
    <location>
        <begin position="311"/>
        <end position="332"/>
    </location>
</feature>
<feature type="compositionally biased region" description="Low complexity" evidence="7">
    <location>
        <begin position="25"/>
        <end position="37"/>
    </location>
</feature>
<sequence>MNQSPDLRKRRSDEENSSDPQTLLPASPQQASTSSPSGKVRRRFKKKHQPRTSQGSDSDSMEEDTETGSNQPLKDGQEVEDAPKTTVEEVQETSALKSSDGEKKVGSGSDSEYDFALLKQQADELAHKFVQKVKDVTWKVTHHNFLPDWLKDNDYLHYHHRPPLPSFRTCFKSIFRIHTETGNIWTHLLGCLAFIIIAIYFLIQSIMSRDDWQEIVAYMMFFLGAILCLGFSCLFHTCYCHSSHAAKIFSKLDYSGITFLIVGSFVPWLYFGFYCDNVTRYIYLVLIVSLGAVCLFVALRDTFSLPQYRPLRAGLYVALGLSGVIPAVHYVSVNSFLTAIQGGGLGWMILMAVLYISGAVLYAIRIPERFFPGKCDIWFQSHQIFHVLVLAAAFVHYHGINTMAAYREQIGECDAGQLFTDTAATVTVEN</sequence>
<evidence type="ECO:0000256" key="5">
    <source>
        <dbReference type="ARBA" id="ARBA00023136"/>
    </source>
</evidence>
<keyword evidence="6" id="KW-0862">Zinc</keyword>
<dbReference type="OrthoDB" id="5585746at2759"/>
<dbReference type="GO" id="GO:0033211">
    <property type="term" value="P:adiponectin-activated signaling pathway"/>
    <property type="evidence" value="ECO:0000318"/>
    <property type="project" value="GO_Central"/>
</dbReference>
<dbReference type="Pfam" id="PF03006">
    <property type="entry name" value="HlyIII"/>
    <property type="match status" value="1"/>
</dbReference>
<accession>A0A7M7NAH1</accession>
<proteinExistence type="inferred from homology"/>
<dbReference type="InParanoid" id="A0A7M7NAH1"/>
<keyword evidence="4 8" id="KW-1133">Transmembrane helix</keyword>
<evidence type="ECO:0000256" key="7">
    <source>
        <dbReference type="SAM" id="MobiDB-lite"/>
    </source>
</evidence>
<feature type="transmembrane region" description="Helical" evidence="8">
    <location>
        <begin position="344"/>
        <end position="364"/>
    </location>
</feature>
<dbReference type="GO" id="GO:0046872">
    <property type="term" value="F:metal ion binding"/>
    <property type="evidence" value="ECO:0007669"/>
    <property type="project" value="UniProtKB-KW"/>
</dbReference>
<dbReference type="InterPro" id="IPR023298">
    <property type="entry name" value="ATPase_P-typ_TM_dom_sf"/>
</dbReference>
<keyword evidence="6" id="KW-0479">Metal-binding</keyword>
<evidence type="ECO:0000256" key="2">
    <source>
        <dbReference type="ARBA" id="ARBA00007018"/>
    </source>
</evidence>
<dbReference type="Proteomes" id="UP000007110">
    <property type="component" value="Unassembled WGS sequence"/>
</dbReference>
<feature type="transmembrane region" description="Helical" evidence="8">
    <location>
        <begin position="280"/>
        <end position="299"/>
    </location>
</feature>
<dbReference type="PANTHER" id="PTHR20855">
    <property type="entry name" value="ADIPOR/PROGESTIN RECEPTOR-RELATED"/>
    <property type="match status" value="1"/>
</dbReference>
<dbReference type="RefSeq" id="XP_030832328.1">
    <property type="nucleotide sequence ID" value="XM_030976468.1"/>
</dbReference>
<comment type="subcellular location">
    <subcellularLocation>
        <location evidence="1">Membrane</location>
        <topology evidence="1">Multi-pass membrane protein</topology>
    </subcellularLocation>
</comment>
<comment type="similarity">
    <text evidence="2">Belongs to the ADIPOR family.</text>
</comment>
<dbReference type="GO" id="GO:0038023">
    <property type="term" value="F:signaling receptor activity"/>
    <property type="evidence" value="ECO:0000318"/>
    <property type="project" value="GO_Central"/>
</dbReference>
<dbReference type="InterPro" id="IPR004254">
    <property type="entry name" value="AdipoR/HlyIII-related"/>
</dbReference>
<feature type="region of interest" description="Disordered" evidence="7">
    <location>
        <begin position="1"/>
        <end position="107"/>
    </location>
</feature>
<keyword evidence="3 8" id="KW-0812">Transmembrane</keyword>
<dbReference type="AlphaFoldDB" id="A0A7M7NAH1"/>
<protein>
    <recommendedName>
        <fullName evidence="11">Adiponectin receptor</fullName>
    </recommendedName>
</protein>
<dbReference type="OMA" id="IGNACDY"/>
<name>A0A7M7NAH1_STRPU</name>
<organism evidence="9 10">
    <name type="scientific">Strongylocentrotus purpuratus</name>
    <name type="common">Purple sea urchin</name>
    <dbReference type="NCBI Taxonomy" id="7668"/>
    <lineage>
        <taxon>Eukaryota</taxon>
        <taxon>Metazoa</taxon>
        <taxon>Echinodermata</taxon>
        <taxon>Eleutherozoa</taxon>
        <taxon>Echinozoa</taxon>
        <taxon>Echinoidea</taxon>
        <taxon>Euechinoidea</taxon>
        <taxon>Echinacea</taxon>
        <taxon>Camarodonta</taxon>
        <taxon>Echinidea</taxon>
        <taxon>Strongylocentrotidae</taxon>
        <taxon>Strongylocentrotus</taxon>
    </lineage>
</organism>
<evidence type="ECO:0000313" key="9">
    <source>
        <dbReference type="EnsemblMetazoa" id="XP_030832328"/>
    </source>
</evidence>
<reference evidence="10" key="1">
    <citation type="submission" date="2015-02" db="EMBL/GenBank/DDBJ databases">
        <title>Genome sequencing for Strongylocentrotus purpuratus.</title>
        <authorList>
            <person name="Murali S."/>
            <person name="Liu Y."/>
            <person name="Vee V."/>
            <person name="English A."/>
            <person name="Wang M."/>
            <person name="Skinner E."/>
            <person name="Han Y."/>
            <person name="Muzny D.M."/>
            <person name="Worley K.C."/>
            <person name="Gibbs R.A."/>
        </authorList>
    </citation>
    <scope>NUCLEOTIDE SEQUENCE</scope>
</reference>
<dbReference type="SUPFAM" id="SSF81665">
    <property type="entry name" value="Calcium ATPase, transmembrane domain M"/>
    <property type="match status" value="1"/>
</dbReference>
<reference evidence="9" key="2">
    <citation type="submission" date="2021-01" db="UniProtKB">
        <authorList>
            <consortium name="EnsemblMetazoa"/>
        </authorList>
    </citation>
    <scope>IDENTIFICATION</scope>
</reference>
<feature type="compositionally biased region" description="Basic and acidic residues" evidence="7">
    <location>
        <begin position="75"/>
        <end position="87"/>
    </location>
</feature>
<feature type="binding site" evidence="6">
    <location>
        <position position="236"/>
    </location>
    <ligand>
        <name>Zn(2+)</name>
        <dbReference type="ChEBI" id="CHEBI:29105"/>
    </ligand>
</feature>
<evidence type="ECO:0000256" key="3">
    <source>
        <dbReference type="ARBA" id="ARBA00022692"/>
    </source>
</evidence>
<dbReference type="EnsemblMetazoa" id="XM_030976469">
    <property type="protein sequence ID" value="XP_030832329"/>
    <property type="gene ID" value="LOC585578"/>
</dbReference>
<evidence type="ECO:0000313" key="10">
    <source>
        <dbReference type="Proteomes" id="UP000007110"/>
    </source>
</evidence>
<feature type="transmembrane region" description="Helical" evidence="8">
    <location>
        <begin position="252"/>
        <end position="274"/>
    </location>
</feature>
<evidence type="ECO:0008006" key="11">
    <source>
        <dbReference type="Google" id="ProtNLM"/>
    </source>
</evidence>
<dbReference type="GO" id="GO:0005886">
    <property type="term" value="C:plasma membrane"/>
    <property type="evidence" value="ECO:0000318"/>
    <property type="project" value="GO_Central"/>
</dbReference>
<evidence type="ECO:0000256" key="8">
    <source>
        <dbReference type="SAM" id="Phobius"/>
    </source>
</evidence>
<feature type="binding site" evidence="6">
    <location>
        <position position="382"/>
    </location>
    <ligand>
        <name>Zn(2+)</name>
        <dbReference type="ChEBI" id="CHEBI:29105"/>
    </ligand>
</feature>
<dbReference type="GeneID" id="585578"/>
<evidence type="ECO:0000256" key="1">
    <source>
        <dbReference type="ARBA" id="ARBA00004141"/>
    </source>
</evidence>
<keyword evidence="5 8" id="KW-0472">Membrane</keyword>
<feature type="compositionally biased region" description="Basic residues" evidence="7">
    <location>
        <begin position="39"/>
        <end position="50"/>
    </location>
</feature>
<evidence type="ECO:0000256" key="6">
    <source>
        <dbReference type="PIRSR" id="PIRSR604254-1"/>
    </source>
</evidence>
<dbReference type="EnsemblMetazoa" id="XM_030976468">
    <property type="protein sequence ID" value="XP_030832328"/>
    <property type="gene ID" value="LOC585578"/>
</dbReference>
<feature type="transmembrane region" description="Helical" evidence="8">
    <location>
        <begin position="215"/>
        <end position="240"/>
    </location>
</feature>
<dbReference type="FunCoup" id="A0A7M7NAH1">
    <property type="interactions" value="2573"/>
</dbReference>